<gene>
    <name evidence="2" type="ORF">NQ315_016219</name>
</gene>
<proteinExistence type="predicted"/>
<name>A0AAV8VK17_9CUCU</name>
<comment type="caution">
    <text evidence="2">The sequence shown here is derived from an EMBL/GenBank/DDBJ whole genome shotgun (WGS) entry which is preliminary data.</text>
</comment>
<keyword evidence="3" id="KW-1185">Reference proteome</keyword>
<dbReference type="Pfam" id="PF20700">
    <property type="entry name" value="Mutator"/>
    <property type="match status" value="1"/>
</dbReference>
<reference evidence="2 3" key="1">
    <citation type="journal article" date="2023" name="Insect Mol. Biol.">
        <title>Genome sequencing provides insights into the evolution of gene families encoding plant cell wall-degrading enzymes in longhorned beetles.</title>
        <authorList>
            <person name="Shin N.R."/>
            <person name="Okamura Y."/>
            <person name="Kirsch R."/>
            <person name="Pauchet Y."/>
        </authorList>
    </citation>
    <scope>NUCLEOTIDE SEQUENCE [LARGE SCALE GENOMIC DNA]</scope>
    <source>
        <strain evidence="2">EAD_L_NR</strain>
    </source>
</reference>
<dbReference type="InterPro" id="IPR049012">
    <property type="entry name" value="Mutator_transp_dom"/>
</dbReference>
<evidence type="ECO:0000313" key="3">
    <source>
        <dbReference type="Proteomes" id="UP001159042"/>
    </source>
</evidence>
<dbReference type="EMBL" id="JANEYG010000079">
    <property type="protein sequence ID" value="KAJ8914141.1"/>
    <property type="molecule type" value="Genomic_DNA"/>
</dbReference>
<evidence type="ECO:0000313" key="2">
    <source>
        <dbReference type="EMBL" id="KAJ8914141.1"/>
    </source>
</evidence>
<sequence length="195" mass="21698">MAVEKNQVDETGAVWTTVYLDGGWSHRSYGHNYNAASGTAVIIGKLTGKLLYLGVRNKYCSICARATNRRDFAQAHLCFKNWTGSSGAMESDIVVEGFKASMDMHKLKYLKFIADGDSSVFAKIRQEVPYGNMVHKIECKNHVIKNYGSALYKIKKDTAELENIAQRCIYLNAHGTTDNLKKDLANGPNHVFGII</sequence>
<organism evidence="2 3">
    <name type="scientific">Exocentrus adspersus</name>
    <dbReference type="NCBI Taxonomy" id="1586481"/>
    <lineage>
        <taxon>Eukaryota</taxon>
        <taxon>Metazoa</taxon>
        <taxon>Ecdysozoa</taxon>
        <taxon>Arthropoda</taxon>
        <taxon>Hexapoda</taxon>
        <taxon>Insecta</taxon>
        <taxon>Pterygota</taxon>
        <taxon>Neoptera</taxon>
        <taxon>Endopterygota</taxon>
        <taxon>Coleoptera</taxon>
        <taxon>Polyphaga</taxon>
        <taxon>Cucujiformia</taxon>
        <taxon>Chrysomeloidea</taxon>
        <taxon>Cerambycidae</taxon>
        <taxon>Lamiinae</taxon>
        <taxon>Acanthocinini</taxon>
        <taxon>Exocentrus</taxon>
    </lineage>
</organism>
<accession>A0AAV8VK17</accession>
<dbReference type="Proteomes" id="UP001159042">
    <property type="component" value="Unassembled WGS sequence"/>
</dbReference>
<feature type="domain" description="Mutator-like transposase" evidence="1">
    <location>
        <begin position="2"/>
        <end position="193"/>
    </location>
</feature>
<dbReference type="AlphaFoldDB" id="A0AAV8VK17"/>
<evidence type="ECO:0000259" key="1">
    <source>
        <dbReference type="Pfam" id="PF20700"/>
    </source>
</evidence>
<protein>
    <recommendedName>
        <fullName evidence="1">Mutator-like transposase domain-containing protein</fullName>
    </recommendedName>
</protein>